<keyword evidence="3" id="KW-0238">DNA-binding</keyword>
<dbReference type="PROSITE" id="PS50931">
    <property type="entry name" value="HTH_LYSR"/>
    <property type="match status" value="1"/>
</dbReference>
<keyword evidence="2" id="KW-0805">Transcription regulation</keyword>
<comment type="similarity">
    <text evidence="1">Belongs to the LysR transcriptional regulatory family.</text>
</comment>
<dbReference type="Gene3D" id="3.40.190.290">
    <property type="match status" value="1"/>
</dbReference>
<sequence>MQPITPELLVLVDAIARHGSFAKAARELGKVPSAVTYSIRKLEDGLDVLLFDRSGHRALLTPAGEALLKDGRHLLQSLDELASRVKRIATGWEVQLRIAVSAVLPWRPIYDLIDEFHAVGSATTLRFSTEVLSGNWDALTSGRADLVIGAGAAGEPTGPYRSQAIGVMQFGFCVAANHPLAALPQPLSRAEITRYCAVVIADTSRNLPVQSRGILSDQPTLVMPSMQAKIEAQVRGLGCGYLPLTLAAPYLAQGLLVVCETDEGMSLTEHVAYAWRAEPPGEAMKWWLQKLKSPRLCESLLGL</sequence>
<evidence type="ECO:0000256" key="1">
    <source>
        <dbReference type="ARBA" id="ARBA00009437"/>
    </source>
</evidence>
<dbReference type="Gene3D" id="1.10.10.10">
    <property type="entry name" value="Winged helix-like DNA-binding domain superfamily/Winged helix DNA-binding domain"/>
    <property type="match status" value="1"/>
</dbReference>
<evidence type="ECO:0000256" key="2">
    <source>
        <dbReference type="ARBA" id="ARBA00023015"/>
    </source>
</evidence>
<dbReference type="Proteomes" id="UP001158644">
    <property type="component" value="Unassembled WGS sequence"/>
</dbReference>
<dbReference type="InterPro" id="IPR036390">
    <property type="entry name" value="WH_DNA-bd_sf"/>
</dbReference>
<evidence type="ECO:0000259" key="5">
    <source>
        <dbReference type="PROSITE" id="PS50931"/>
    </source>
</evidence>
<accession>A0ABD4Z255</accession>
<dbReference type="Pfam" id="PF00126">
    <property type="entry name" value="HTH_1"/>
    <property type="match status" value="1"/>
</dbReference>
<evidence type="ECO:0000256" key="3">
    <source>
        <dbReference type="ARBA" id="ARBA00023125"/>
    </source>
</evidence>
<organism evidence="6 7">
    <name type="scientific">Achromobacter mucicolens</name>
    <dbReference type="NCBI Taxonomy" id="1389922"/>
    <lineage>
        <taxon>Bacteria</taxon>
        <taxon>Pseudomonadati</taxon>
        <taxon>Pseudomonadota</taxon>
        <taxon>Betaproteobacteria</taxon>
        <taxon>Burkholderiales</taxon>
        <taxon>Alcaligenaceae</taxon>
        <taxon>Achromobacter</taxon>
    </lineage>
</organism>
<dbReference type="InterPro" id="IPR000847">
    <property type="entry name" value="LysR_HTH_N"/>
</dbReference>
<reference evidence="6 7" key="1">
    <citation type="submission" date="2022-09" db="EMBL/GenBank/DDBJ databases">
        <title>Intensive care unit water sources are persistently colonized with multi-drug resistant bacteria and are the site of extensive horizontal gene transfer of antibiotic resistance genes.</title>
        <authorList>
            <person name="Diorio-Toth L."/>
        </authorList>
    </citation>
    <scope>NUCLEOTIDE SEQUENCE [LARGE SCALE GENOMIC DNA]</scope>
    <source>
        <strain evidence="6 7">GD03967</strain>
    </source>
</reference>
<gene>
    <name evidence="6" type="ORF">N5C72_26440</name>
</gene>
<dbReference type="GO" id="GO:0003677">
    <property type="term" value="F:DNA binding"/>
    <property type="evidence" value="ECO:0007669"/>
    <property type="project" value="UniProtKB-KW"/>
</dbReference>
<dbReference type="EMBL" id="JAOBZK010000064">
    <property type="protein sequence ID" value="MDH1181631.1"/>
    <property type="molecule type" value="Genomic_DNA"/>
</dbReference>
<proteinExistence type="inferred from homology"/>
<dbReference type="SUPFAM" id="SSF53850">
    <property type="entry name" value="Periplasmic binding protein-like II"/>
    <property type="match status" value="1"/>
</dbReference>
<dbReference type="InterPro" id="IPR005119">
    <property type="entry name" value="LysR_subst-bd"/>
</dbReference>
<keyword evidence="4" id="KW-0804">Transcription</keyword>
<evidence type="ECO:0000313" key="7">
    <source>
        <dbReference type="Proteomes" id="UP001158644"/>
    </source>
</evidence>
<name>A0ABD4Z255_9BURK</name>
<evidence type="ECO:0000313" key="6">
    <source>
        <dbReference type="EMBL" id="MDH1181631.1"/>
    </source>
</evidence>
<dbReference type="GeneID" id="92784971"/>
<dbReference type="RefSeq" id="WP_152384368.1">
    <property type="nucleotide sequence ID" value="NZ_CP123364.1"/>
</dbReference>
<comment type="caution">
    <text evidence="6">The sequence shown here is derived from an EMBL/GenBank/DDBJ whole genome shotgun (WGS) entry which is preliminary data.</text>
</comment>
<evidence type="ECO:0000256" key="4">
    <source>
        <dbReference type="ARBA" id="ARBA00023163"/>
    </source>
</evidence>
<feature type="domain" description="HTH lysR-type" evidence="5">
    <location>
        <begin position="4"/>
        <end position="61"/>
    </location>
</feature>
<dbReference type="InterPro" id="IPR036388">
    <property type="entry name" value="WH-like_DNA-bd_sf"/>
</dbReference>
<dbReference type="PANTHER" id="PTHR30126">
    <property type="entry name" value="HTH-TYPE TRANSCRIPTIONAL REGULATOR"/>
    <property type="match status" value="1"/>
</dbReference>
<dbReference type="Pfam" id="PF03466">
    <property type="entry name" value="LysR_substrate"/>
    <property type="match status" value="1"/>
</dbReference>
<dbReference type="PANTHER" id="PTHR30126:SF4">
    <property type="entry name" value="LYSR FAMILY TRANSCRIPTIONAL REGULATOR"/>
    <property type="match status" value="1"/>
</dbReference>
<protein>
    <submittedName>
        <fullName evidence="6">LysR family transcriptional regulator</fullName>
    </submittedName>
</protein>
<dbReference type="AlphaFoldDB" id="A0ABD4Z255"/>
<dbReference type="SUPFAM" id="SSF46785">
    <property type="entry name" value="Winged helix' DNA-binding domain"/>
    <property type="match status" value="1"/>
</dbReference>